<dbReference type="Proteomes" id="UP000447434">
    <property type="component" value="Chromosome 17"/>
</dbReference>
<keyword evidence="1" id="KW-1133">Transmembrane helix</keyword>
<organism evidence="2 3">
    <name type="scientific">Lupinus albus</name>
    <name type="common">White lupine</name>
    <name type="synonym">Lupinus termis</name>
    <dbReference type="NCBI Taxonomy" id="3870"/>
    <lineage>
        <taxon>Eukaryota</taxon>
        <taxon>Viridiplantae</taxon>
        <taxon>Streptophyta</taxon>
        <taxon>Embryophyta</taxon>
        <taxon>Tracheophyta</taxon>
        <taxon>Spermatophyta</taxon>
        <taxon>Magnoliopsida</taxon>
        <taxon>eudicotyledons</taxon>
        <taxon>Gunneridae</taxon>
        <taxon>Pentapetalae</taxon>
        <taxon>rosids</taxon>
        <taxon>fabids</taxon>
        <taxon>Fabales</taxon>
        <taxon>Fabaceae</taxon>
        <taxon>Papilionoideae</taxon>
        <taxon>50 kb inversion clade</taxon>
        <taxon>genistoids sensu lato</taxon>
        <taxon>core genistoids</taxon>
        <taxon>Genisteae</taxon>
        <taxon>Lupinus</taxon>
    </lineage>
</organism>
<keyword evidence="3" id="KW-1185">Reference proteome</keyword>
<sequence>MRDPFPPRVIKKNLLHILAIYFSLALGVSISLLRPNFLKTINYTQVLLKRYILFNYSVGDFN</sequence>
<dbReference type="EMBL" id="WOCE01000017">
    <property type="protein sequence ID" value="KAE9596007.1"/>
    <property type="molecule type" value="Genomic_DNA"/>
</dbReference>
<proteinExistence type="predicted"/>
<protein>
    <submittedName>
        <fullName evidence="2">Uncharacterized protein</fullName>
    </submittedName>
</protein>
<reference evidence="3" key="1">
    <citation type="journal article" date="2020" name="Nat. Commun.">
        <title>Genome sequence of the cluster root forming white lupin.</title>
        <authorList>
            <person name="Hufnagel B."/>
            <person name="Marques A."/>
            <person name="Soriano A."/>
            <person name="Marques L."/>
            <person name="Divol F."/>
            <person name="Doumas P."/>
            <person name="Sallet E."/>
            <person name="Mancinotti D."/>
            <person name="Carrere S."/>
            <person name="Marande W."/>
            <person name="Arribat S."/>
            <person name="Keller J."/>
            <person name="Huneau C."/>
            <person name="Blein T."/>
            <person name="Aime D."/>
            <person name="Laguerre M."/>
            <person name="Taylor J."/>
            <person name="Schubert V."/>
            <person name="Nelson M."/>
            <person name="Geu-Flores F."/>
            <person name="Crespi M."/>
            <person name="Gallardo-Guerrero K."/>
            <person name="Delaux P.-M."/>
            <person name="Salse J."/>
            <person name="Berges H."/>
            <person name="Guyot R."/>
            <person name="Gouzy J."/>
            <person name="Peret B."/>
        </authorList>
    </citation>
    <scope>NUCLEOTIDE SEQUENCE [LARGE SCALE GENOMIC DNA]</scope>
    <source>
        <strain evidence="3">cv. Amiga</strain>
    </source>
</reference>
<evidence type="ECO:0000313" key="2">
    <source>
        <dbReference type="EMBL" id="KAE9596007.1"/>
    </source>
</evidence>
<gene>
    <name evidence="2" type="ORF">Lalb_Chr17g0344741</name>
</gene>
<feature type="transmembrane region" description="Helical" evidence="1">
    <location>
        <begin position="14"/>
        <end position="33"/>
    </location>
</feature>
<name>A0A6A4PAJ5_LUPAL</name>
<evidence type="ECO:0000313" key="3">
    <source>
        <dbReference type="Proteomes" id="UP000447434"/>
    </source>
</evidence>
<keyword evidence="1" id="KW-0812">Transmembrane</keyword>
<accession>A0A6A4PAJ5</accession>
<dbReference type="AlphaFoldDB" id="A0A6A4PAJ5"/>
<keyword evidence="1" id="KW-0472">Membrane</keyword>
<comment type="caution">
    <text evidence="2">The sequence shown here is derived from an EMBL/GenBank/DDBJ whole genome shotgun (WGS) entry which is preliminary data.</text>
</comment>
<evidence type="ECO:0000256" key="1">
    <source>
        <dbReference type="SAM" id="Phobius"/>
    </source>
</evidence>